<name>A0A7C1CD60_9CREN</name>
<keyword evidence="1" id="KW-0812">Transmembrane</keyword>
<proteinExistence type="predicted"/>
<gene>
    <name evidence="2" type="ORF">ENN26_01885</name>
</gene>
<feature type="transmembrane region" description="Helical" evidence="1">
    <location>
        <begin position="6"/>
        <end position="21"/>
    </location>
</feature>
<comment type="caution">
    <text evidence="2">The sequence shown here is derived from an EMBL/GenBank/DDBJ whole genome shotgun (WGS) entry which is preliminary data.</text>
</comment>
<dbReference type="EMBL" id="DSAY01000035">
    <property type="protein sequence ID" value="HDP14515.1"/>
    <property type="molecule type" value="Genomic_DNA"/>
</dbReference>
<dbReference type="AlphaFoldDB" id="A0A7C1CD60"/>
<keyword evidence="1" id="KW-1133">Transmembrane helix</keyword>
<sequence length="147" mass="16115">MMELVFAFFGTIFIIGGLLSKRITPALLLLALGTTFVALAIGLLVNTTAGLLVSTVFAGALVALMALWLIIAEEETTRADPINVLSLAFMVLLSFALMVFIAFKYHPTRNPYLYIRNMTETDLELVFLAMLVSVTGALYLLRGDKHE</sequence>
<feature type="transmembrane region" description="Helical" evidence="1">
    <location>
        <begin position="123"/>
        <end position="141"/>
    </location>
</feature>
<feature type="transmembrane region" description="Helical" evidence="1">
    <location>
        <begin position="51"/>
        <end position="72"/>
    </location>
</feature>
<feature type="transmembrane region" description="Helical" evidence="1">
    <location>
        <begin position="26"/>
        <end position="45"/>
    </location>
</feature>
<reference evidence="2" key="1">
    <citation type="journal article" date="2020" name="mSystems">
        <title>Genome- and Community-Level Interaction Insights into Carbon Utilization and Element Cycling Functions of Hydrothermarchaeota in Hydrothermal Sediment.</title>
        <authorList>
            <person name="Zhou Z."/>
            <person name="Liu Y."/>
            <person name="Xu W."/>
            <person name="Pan J."/>
            <person name="Luo Z.H."/>
            <person name="Li M."/>
        </authorList>
    </citation>
    <scope>NUCLEOTIDE SEQUENCE [LARGE SCALE GENOMIC DNA]</scope>
    <source>
        <strain evidence="2">SpSt-116</strain>
    </source>
</reference>
<evidence type="ECO:0000313" key="2">
    <source>
        <dbReference type="EMBL" id="HDP14515.1"/>
    </source>
</evidence>
<organism evidence="2">
    <name type="scientific">Thermofilum adornatum</name>
    <dbReference type="NCBI Taxonomy" id="1365176"/>
    <lineage>
        <taxon>Archaea</taxon>
        <taxon>Thermoproteota</taxon>
        <taxon>Thermoprotei</taxon>
        <taxon>Thermofilales</taxon>
        <taxon>Thermofilaceae</taxon>
        <taxon>Thermofilum</taxon>
    </lineage>
</organism>
<accession>A0A7C1CD60</accession>
<protein>
    <submittedName>
        <fullName evidence="2">Uncharacterized protein</fullName>
    </submittedName>
</protein>
<keyword evidence="1" id="KW-0472">Membrane</keyword>
<evidence type="ECO:0000256" key="1">
    <source>
        <dbReference type="SAM" id="Phobius"/>
    </source>
</evidence>
<feature type="transmembrane region" description="Helical" evidence="1">
    <location>
        <begin position="84"/>
        <end position="103"/>
    </location>
</feature>